<feature type="domain" description="Penicillin-binding protein transpeptidase" evidence="17">
    <location>
        <begin position="329"/>
        <end position="624"/>
    </location>
</feature>
<evidence type="ECO:0000256" key="8">
    <source>
        <dbReference type="ARBA" id="ARBA00022801"/>
    </source>
</evidence>
<keyword evidence="7 16" id="KW-0812">Transmembrane</keyword>
<keyword evidence="15 16" id="KW-0961">Cell wall biogenesis/degradation</keyword>
<keyword evidence="9 16" id="KW-0133">Cell shape</keyword>
<organism evidence="19 20">
    <name type="scientific">Thiomicrorhabdus sediminis</name>
    <dbReference type="NCBI Taxonomy" id="2580412"/>
    <lineage>
        <taxon>Bacteria</taxon>
        <taxon>Pseudomonadati</taxon>
        <taxon>Pseudomonadota</taxon>
        <taxon>Gammaproteobacteria</taxon>
        <taxon>Thiotrichales</taxon>
        <taxon>Piscirickettsiaceae</taxon>
        <taxon>Thiomicrorhabdus</taxon>
    </lineage>
</organism>
<evidence type="ECO:0000256" key="13">
    <source>
        <dbReference type="ARBA" id="ARBA00023210"/>
    </source>
</evidence>
<evidence type="ECO:0000256" key="5">
    <source>
        <dbReference type="ARBA" id="ARBA00022645"/>
    </source>
</evidence>
<evidence type="ECO:0000256" key="9">
    <source>
        <dbReference type="ARBA" id="ARBA00022960"/>
    </source>
</evidence>
<keyword evidence="11 16" id="KW-1133">Transmembrane helix</keyword>
<dbReference type="Gene3D" id="3.40.710.10">
    <property type="entry name" value="DD-peptidase/beta-lactamase superfamily"/>
    <property type="match status" value="1"/>
</dbReference>
<gene>
    <name evidence="16" type="primary">ftsI</name>
    <name evidence="19" type="ORF">FE785_08350</name>
</gene>
<dbReference type="Pfam" id="PF03717">
    <property type="entry name" value="PBP_dimer"/>
    <property type="match status" value="2"/>
</dbReference>
<dbReference type="AlphaFoldDB" id="A0A4V1HHY5"/>
<dbReference type="Pfam" id="PF00905">
    <property type="entry name" value="Transpeptidase"/>
    <property type="match status" value="1"/>
</dbReference>
<protein>
    <recommendedName>
        <fullName evidence="16">Peptidoglycan D,D-transpeptidase FtsI</fullName>
        <ecNumber evidence="16">3.4.16.4</ecNumber>
    </recommendedName>
    <alternativeName>
        <fullName evidence="16">Penicillin-binding protein 3</fullName>
        <shortName evidence="16">PBP-3</shortName>
    </alternativeName>
</protein>
<dbReference type="KEGG" id="thig:FE785_08350"/>
<dbReference type="SUPFAM" id="SSF56601">
    <property type="entry name" value="beta-lactamase/transpeptidase-like"/>
    <property type="match status" value="1"/>
</dbReference>
<dbReference type="InterPro" id="IPR012338">
    <property type="entry name" value="Beta-lactam/transpept-like"/>
</dbReference>
<keyword evidence="13 16" id="KW-0717">Septation</keyword>
<evidence type="ECO:0000256" key="10">
    <source>
        <dbReference type="ARBA" id="ARBA00022984"/>
    </source>
</evidence>
<keyword evidence="2 16" id="KW-1003">Cell membrane</keyword>
<evidence type="ECO:0000256" key="7">
    <source>
        <dbReference type="ARBA" id="ARBA00022692"/>
    </source>
</evidence>
<evidence type="ECO:0000256" key="15">
    <source>
        <dbReference type="ARBA" id="ARBA00023316"/>
    </source>
</evidence>
<comment type="pathway">
    <text evidence="16">Cell wall biogenesis; peptidoglycan biosynthesis.</text>
</comment>
<dbReference type="GO" id="GO:0000917">
    <property type="term" value="P:division septum assembly"/>
    <property type="evidence" value="ECO:0007669"/>
    <property type="project" value="UniProtKB-KW"/>
</dbReference>
<evidence type="ECO:0000256" key="3">
    <source>
        <dbReference type="ARBA" id="ARBA00022519"/>
    </source>
</evidence>
<evidence type="ECO:0000256" key="4">
    <source>
        <dbReference type="ARBA" id="ARBA00022618"/>
    </source>
</evidence>
<dbReference type="GO" id="GO:0009002">
    <property type="term" value="F:serine-type D-Ala-D-Ala carboxypeptidase activity"/>
    <property type="evidence" value="ECO:0007669"/>
    <property type="project" value="UniProtKB-UniRule"/>
</dbReference>
<dbReference type="GO" id="GO:0008800">
    <property type="term" value="F:beta-lactamase activity"/>
    <property type="evidence" value="ECO:0007669"/>
    <property type="project" value="UniProtKB-EC"/>
</dbReference>
<evidence type="ECO:0000256" key="2">
    <source>
        <dbReference type="ARBA" id="ARBA00022475"/>
    </source>
</evidence>
<dbReference type="SUPFAM" id="SSF56519">
    <property type="entry name" value="Penicillin binding protein dimerisation domain"/>
    <property type="match status" value="2"/>
</dbReference>
<name>A0A4V1HHY5_9GAMM</name>
<dbReference type="RefSeq" id="WP_138565317.1">
    <property type="nucleotide sequence ID" value="NZ_CP040602.1"/>
</dbReference>
<dbReference type="GO" id="GO:0006508">
    <property type="term" value="P:proteolysis"/>
    <property type="evidence" value="ECO:0007669"/>
    <property type="project" value="UniProtKB-KW"/>
</dbReference>
<reference evidence="19 20" key="1">
    <citation type="submission" date="2019-05" db="EMBL/GenBank/DDBJ databases">
        <title>Thiomicrorhabdus sediminis sp. nov, a novel sulfur-oxidizing bacterium isolated from coastal sediment.</title>
        <authorList>
            <person name="Liu X."/>
        </authorList>
    </citation>
    <scope>NUCLEOTIDE SEQUENCE [LARGE SCALE GENOMIC DNA]</scope>
    <source>
        <strain evidence="19 20">G1</strain>
    </source>
</reference>
<dbReference type="GO" id="GO:0008658">
    <property type="term" value="F:penicillin binding"/>
    <property type="evidence" value="ECO:0007669"/>
    <property type="project" value="InterPro"/>
</dbReference>
<dbReference type="GO" id="GO:0009252">
    <property type="term" value="P:peptidoglycan biosynthetic process"/>
    <property type="evidence" value="ECO:0007669"/>
    <property type="project" value="UniProtKB-UniRule"/>
</dbReference>
<sequence length="642" mass="71607">MPKIRRDLVVFALIVIGFIGIAVRAYYVQVVKTDFLQEEAEKRQIRDIAIPAPRGAIYDRHGSLLALSTPMASVWLDPKVITQLESDYLTFLKLINLTDPQLNKLAERNRYKRLSFIRQINDSDLIDKLSKLDLPGVYIKQIELNYSHNGNVINVNKSLPSVWVNTNLLNRYRYTFDKLAKHLDLDRTALMKKVYRLSKKRFLYVRRGLVPDLAEKIESLHLNGVYTQGEYRRYYPAGESSANLIGFTNIDDKGIEGIELAYDSWLKGTPGKKQVLKDRAGHVIDFVKDIKDAKPGNQLNLSIDQNLQYFTYRSLKKVMIEHQALSASSVILDAKTGEILSMVSLPSFNPNDSAQRRGPGIKNRVITDLIEPGSPMKPFIIAKALHEGVIDENTVIDTSPGSIRIQGNRISDTSRHGELTPLEIIQKSSNVGVSKIALMMKPEQQREFWADIGIGQESGLFLPGENHGYLKPGQEWQPIDQASASFGYGFNTNLLDLAHSYLLFANHGEMLPLSILKLNEAPQGHQVIESEIADSVLTMMESVVAQGGTAPKAQIPGYRVAGKTGTVHKTKSRGGYKENTYLSLFAGIVPVSDPDMVMIVLINEPSRGVYYGGSVAAPAFREVMSEALRLRNVSPDQLVEGS</sequence>
<dbReference type="EC" id="3.4.16.4" evidence="16"/>
<evidence type="ECO:0000256" key="6">
    <source>
        <dbReference type="ARBA" id="ARBA00022670"/>
    </source>
</evidence>
<dbReference type="InterPro" id="IPR001460">
    <property type="entry name" value="PCN-bd_Tpept"/>
</dbReference>
<dbReference type="InterPro" id="IPR036138">
    <property type="entry name" value="PBP_dimer_sf"/>
</dbReference>
<dbReference type="Gene3D" id="3.90.1310.10">
    <property type="entry name" value="Penicillin-binding protein 2a (Domain 2)"/>
    <property type="match status" value="2"/>
</dbReference>
<keyword evidence="5 16" id="KW-0121">Carboxypeptidase</keyword>
<dbReference type="Gene3D" id="3.30.450.330">
    <property type="match status" value="1"/>
</dbReference>
<comment type="similarity">
    <text evidence="16">Belongs to the transpeptidase family. FtsI subfamily.</text>
</comment>
<dbReference type="PANTHER" id="PTHR30627">
    <property type="entry name" value="PEPTIDOGLYCAN D,D-TRANSPEPTIDASE"/>
    <property type="match status" value="1"/>
</dbReference>
<dbReference type="GO" id="GO:0008360">
    <property type="term" value="P:regulation of cell shape"/>
    <property type="evidence" value="ECO:0007669"/>
    <property type="project" value="UniProtKB-KW"/>
</dbReference>
<evidence type="ECO:0000256" key="11">
    <source>
        <dbReference type="ARBA" id="ARBA00022989"/>
    </source>
</evidence>
<keyword evidence="12 16" id="KW-0472">Membrane</keyword>
<evidence type="ECO:0000259" key="17">
    <source>
        <dbReference type="Pfam" id="PF00905"/>
    </source>
</evidence>
<evidence type="ECO:0000259" key="18">
    <source>
        <dbReference type="Pfam" id="PF03717"/>
    </source>
</evidence>
<dbReference type="InterPro" id="IPR005311">
    <property type="entry name" value="PBP_dimer"/>
</dbReference>
<keyword evidence="8 16" id="KW-0378">Hydrolase</keyword>
<accession>A0A4V1HHY5</accession>
<keyword evidence="3 16" id="KW-0997">Cell inner membrane</keyword>
<evidence type="ECO:0000256" key="16">
    <source>
        <dbReference type="HAMAP-Rule" id="MF_02080"/>
    </source>
</evidence>
<dbReference type="Proteomes" id="UP000304864">
    <property type="component" value="Chromosome"/>
</dbReference>
<keyword evidence="10 16" id="KW-0573">Peptidoglycan synthesis</keyword>
<dbReference type="OrthoDB" id="9789078at2"/>
<proteinExistence type="inferred from homology"/>
<comment type="function">
    <text evidence="16">Catalyzes cross-linking of the peptidoglycan cell wall at the division septum.</text>
</comment>
<evidence type="ECO:0000313" key="19">
    <source>
        <dbReference type="EMBL" id="QCU90643.1"/>
    </source>
</evidence>
<evidence type="ECO:0000256" key="12">
    <source>
        <dbReference type="ARBA" id="ARBA00023136"/>
    </source>
</evidence>
<feature type="domain" description="Penicillin-binding protein dimerisation" evidence="18">
    <location>
        <begin position="50"/>
        <end position="140"/>
    </location>
</feature>
<dbReference type="InterPro" id="IPR037532">
    <property type="entry name" value="FtsI_transpept"/>
</dbReference>
<comment type="subcellular location">
    <subcellularLocation>
        <location evidence="1">Membrane</location>
    </subcellularLocation>
</comment>
<dbReference type="GO" id="GO:0046677">
    <property type="term" value="P:response to antibiotic"/>
    <property type="evidence" value="ECO:0007669"/>
    <property type="project" value="UniProtKB-KW"/>
</dbReference>
<dbReference type="GO" id="GO:0008955">
    <property type="term" value="F:peptidoglycan glycosyltransferase activity"/>
    <property type="evidence" value="ECO:0007669"/>
    <property type="project" value="InterPro"/>
</dbReference>
<feature type="active site" description="Acyl-ester intermediate" evidence="16">
    <location>
        <position position="374"/>
    </location>
</feature>
<keyword evidence="14 16" id="KW-0131">Cell cycle</keyword>
<feature type="domain" description="Penicillin-binding protein dimerisation" evidence="18">
    <location>
        <begin position="146"/>
        <end position="285"/>
    </location>
</feature>
<dbReference type="GO" id="GO:0005886">
    <property type="term" value="C:plasma membrane"/>
    <property type="evidence" value="ECO:0007669"/>
    <property type="project" value="UniProtKB-UniRule"/>
</dbReference>
<dbReference type="EMBL" id="CP040602">
    <property type="protein sequence ID" value="QCU90643.1"/>
    <property type="molecule type" value="Genomic_DNA"/>
</dbReference>
<comment type="catalytic activity">
    <reaction evidence="16">
        <text>Preferential cleavage: (Ac)2-L-Lys-D-Ala-|-D-Ala. Also transpeptidation of peptidyl-alanyl moieties that are N-acyl substituents of D-alanine.</text>
        <dbReference type="EC" id="3.4.16.4"/>
    </reaction>
</comment>
<evidence type="ECO:0000256" key="1">
    <source>
        <dbReference type="ARBA" id="ARBA00004370"/>
    </source>
</evidence>
<dbReference type="UniPathway" id="UPA00219"/>
<evidence type="ECO:0000313" key="20">
    <source>
        <dbReference type="Proteomes" id="UP000304864"/>
    </source>
</evidence>
<keyword evidence="6 16" id="KW-0645">Protease</keyword>
<keyword evidence="20" id="KW-1185">Reference proteome</keyword>
<dbReference type="PANTHER" id="PTHR30627:SF1">
    <property type="entry name" value="PEPTIDOGLYCAN D,D-TRANSPEPTIDASE FTSI"/>
    <property type="match status" value="1"/>
</dbReference>
<evidence type="ECO:0000256" key="14">
    <source>
        <dbReference type="ARBA" id="ARBA00023306"/>
    </source>
</evidence>
<dbReference type="GO" id="GO:0071555">
    <property type="term" value="P:cell wall organization"/>
    <property type="evidence" value="ECO:0007669"/>
    <property type="project" value="UniProtKB-KW"/>
</dbReference>
<dbReference type="InterPro" id="IPR050515">
    <property type="entry name" value="Beta-lactam/transpept"/>
</dbReference>
<keyword evidence="4 16" id="KW-0132">Cell division</keyword>
<dbReference type="GO" id="GO:0043093">
    <property type="term" value="P:FtsZ-dependent cytokinesis"/>
    <property type="evidence" value="ECO:0007669"/>
    <property type="project" value="UniProtKB-UniRule"/>
</dbReference>
<dbReference type="HAMAP" id="MF_02080">
    <property type="entry name" value="FtsI_transpept"/>
    <property type="match status" value="1"/>
</dbReference>